<dbReference type="GO" id="GO:0000224">
    <property type="term" value="F:peptide-N4-(N-acetyl-beta-glucosaminyl)asparagine amidase activity"/>
    <property type="evidence" value="ECO:0007669"/>
    <property type="project" value="TreeGrafter"/>
</dbReference>
<evidence type="ECO:0000256" key="1">
    <source>
        <dbReference type="ARBA" id="ARBA00001913"/>
    </source>
</evidence>
<dbReference type="AlphaFoldDB" id="A0A170ZY23"/>
<feature type="signal peptide" evidence="4">
    <location>
        <begin position="1"/>
        <end position="22"/>
    </location>
</feature>
<dbReference type="FunFam" id="1.20.1610.10:FF:000001">
    <property type="entry name" value="Putative alpha-1,2-mannosidase"/>
    <property type="match status" value="1"/>
</dbReference>
<dbReference type="GO" id="GO:0030246">
    <property type="term" value="F:carbohydrate binding"/>
    <property type="evidence" value="ECO:0007669"/>
    <property type="project" value="InterPro"/>
</dbReference>
<accession>A0A170ZY23</accession>
<feature type="domain" description="Glycosyl hydrolase family 92" evidence="5">
    <location>
        <begin position="268"/>
        <end position="730"/>
    </location>
</feature>
<name>A0A170ZY23_9BACT</name>
<proteinExistence type="predicted"/>
<dbReference type="STRING" id="681398.PJIAN_3444"/>
<dbReference type="Gene3D" id="1.20.1050.60">
    <property type="entry name" value="alpha-1,2-mannosidase"/>
    <property type="match status" value="1"/>
</dbReference>
<evidence type="ECO:0000256" key="3">
    <source>
        <dbReference type="ARBA" id="ARBA00022837"/>
    </source>
</evidence>
<dbReference type="Gene3D" id="2.70.98.10">
    <property type="match status" value="1"/>
</dbReference>
<dbReference type="PANTHER" id="PTHR12143:SF39">
    <property type="entry name" value="SECRETED PROTEIN"/>
    <property type="match status" value="1"/>
</dbReference>
<evidence type="ECO:0000313" key="7">
    <source>
        <dbReference type="EMBL" id="GAT63130.1"/>
    </source>
</evidence>
<keyword evidence="4" id="KW-0732">Signal</keyword>
<comment type="caution">
    <text evidence="7">The sequence shown here is derived from an EMBL/GenBank/DDBJ whole genome shotgun (WGS) entry which is preliminary data.</text>
</comment>
<dbReference type="NCBIfam" id="TIGR01180">
    <property type="entry name" value="aman2_put"/>
    <property type="match status" value="1"/>
</dbReference>
<dbReference type="GO" id="GO:0005829">
    <property type="term" value="C:cytosol"/>
    <property type="evidence" value="ECO:0007669"/>
    <property type="project" value="TreeGrafter"/>
</dbReference>
<keyword evidence="8" id="KW-1185">Reference proteome</keyword>
<dbReference type="InterPro" id="IPR050883">
    <property type="entry name" value="PNGase"/>
</dbReference>
<reference evidence="8" key="2">
    <citation type="journal article" date="2017" name="Genome Announc.">
        <title>Draft genome sequence of Paludibacter jiangxiensis NM7(T), a propionate-producing fermentative bacterium.</title>
        <authorList>
            <person name="Qiu Y.-L."/>
            <person name="Tourlousse D.M."/>
            <person name="Matsuura N."/>
            <person name="Ohashi A."/>
            <person name="Sekiguchi Y."/>
        </authorList>
    </citation>
    <scope>NUCLEOTIDE SEQUENCE [LARGE SCALE GENOMIC DNA]</scope>
    <source>
        <strain evidence="8">NM7</strain>
    </source>
</reference>
<evidence type="ECO:0000259" key="6">
    <source>
        <dbReference type="Pfam" id="PF17678"/>
    </source>
</evidence>
<dbReference type="SUPFAM" id="SSF48208">
    <property type="entry name" value="Six-hairpin glycosidases"/>
    <property type="match status" value="1"/>
</dbReference>
<gene>
    <name evidence="7" type="ORF">PJIAN_3444</name>
</gene>
<dbReference type="Pfam" id="PF17678">
    <property type="entry name" value="Glyco_hydro_92N"/>
    <property type="match status" value="1"/>
</dbReference>
<dbReference type="InterPro" id="IPR005887">
    <property type="entry name" value="GH92_a_mannosidase_put"/>
</dbReference>
<evidence type="ECO:0000256" key="2">
    <source>
        <dbReference type="ARBA" id="ARBA00011245"/>
    </source>
</evidence>
<comment type="cofactor">
    <cofactor evidence="1">
        <name>Ca(2+)</name>
        <dbReference type="ChEBI" id="CHEBI:29108"/>
    </cofactor>
</comment>
<dbReference type="GO" id="GO:0005975">
    <property type="term" value="P:carbohydrate metabolic process"/>
    <property type="evidence" value="ECO:0007669"/>
    <property type="project" value="InterPro"/>
</dbReference>
<dbReference type="InterPro" id="IPR012939">
    <property type="entry name" value="Glyco_hydro_92"/>
</dbReference>
<reference evidence="8" key="1">
    <citation type="submission" date="2016-04" db="EMBL/GenBank/DDBJ databases">
        <title>Draft genome sequence of Paludibacter jiangxiensis strain NM7.</title>
        <authorList>
            <person name="Qiu Y."/>
            <person name="Matsuura N."/>
            <person name="Ohashi A."/>
            <person name="Tourlousse M.D."/>
            <person name="Sekiguchi Y."/>
        </authorList>
    </citation>
    <scope>NUCLEOTIDE SEQUENCE [LARGE SCALE GENOMIC DNA]</scope>
    <source>
        <strain evidence="8">NM7</strain>
    </source>
</reference>
<dbReference type="PANTHER" id="PTHR12143">
    <property type="entry name" value="PEPTIDE N-GLYCANASE PNGASE -RELATED"/>
    <property type="match status" value="1"/>
</dbReference>
<dbReference type="InterPro" id="IPR008928">
    <property type="entry name" value="6-hairpin_glycosidase_sf"/>
</dbReference>
<feature type="domain" description="Glycosyl hydrolase family 92 N-terminal" evidence="6">
    <location>
        <begin position="28"/>
        <end position="262"/>
    </location>
</feature>
<dbReference type="Gene3D" id="1.20.1610.10">
    <property type="entry name" value="alpha-1,2-mannosidases domains"/>
    <property type="match status" value="1"/>
</dbReference>
<dbReference type="OrthoDB" id="9762711at2"/>
<evidence type="ECO:0000256" key="4">
    <source>
        <dbReference type="SAM" id="SignalP"/>
    </source>
</evidence>
<dbReference type="EMBL" id="BDCR01000003">
    <property type="protein sequence ID" value="GAT63130.1"/>
    <property type="molecule type" value="Genomic_DNA"/>
</dbReference>
<organism evidence="7 8">
    <name type="scientific">Paludibacter jiangxiensis</name>
    <dbReference type="NCBI Taxonomy" id="681398"/>
    <lineage>
        <taxon>Bacteria</taxon>
        <taxon>Pseudomonadati</taxon>
        <taxon>Bacteroidota</taxon>
        <taxon>Bacteroidia</taxon>
        <taxon>Bacteroidales</taxon>
        <taxon>Paludibacteraceae</taxon>
        <taxon>Paludibacter</taxon>
    </lineage>
</organism>
<protein>
    <submittedName>
        <fullName evidence="7">Alpha-1,2-mannosidase</fullName>
    </submittedName>
</protein>
<dbReference type="Gene3D" id="3.30.2080.10">
    <property type="entry name" value="GH92 mannosidase domain"/>
    <property type="match status" value="1"/>
</dbReference>
<dbReference type="RefSeq" id="WP_068704019.1">
    <property type="nucleotide sequence ID" value="NZ_BDCR01000003.1"/>
</dbReference>
<evidence type="ECO:0000259" key="5">
    <source>
        <dbReference type="Pfam" id="PF07971"/>
    </source>
</evidence>
<dbReference type="InterPro" id="IPR041371">
    <property type="entry name" value="GH92_N"/>
</dbReference>
<dbReference type="FunFam" id="1.20.1050.60:FF:000001">
    <property type="entry name" value="Putative alpha-1,2-mannosidase"/>
    <property type="match status" value="1"/>
</dbReference>
<dbReference type="FunFam" id="3.30.2080.10:FF:000001">
    <property type="entry name" value="Alpha-1,2-mannosidase subfamily"/>
    <property type="match status" value="1"/>
</dbReference>
<keyword evidence="3" id="KW-0106">Calcium</keyword>
<sequence length="749" mass="83893">MKNVLFVLILLLVNFQTTKSQSGDVAGYVDPYIGTGDHGHVFLGAHVPFGAVQVGPTNYVKGWDWCSGYHYSDSILTGFSQLHLNGTGVGDLGDILVMPYIGKVQFAPGTDKAPLSGWATKYTHKDEIAKPGYFSVNLRQYLINAEMSATERVAFHKYTFPQSTEAHIGINLAMGIGWDRPVKTFIKKVDPSTYTGYRFSTGWSKDQRLYFAIKLSRPADATLLFDGMHPKSGDVLEGDSAVLVINYRTDQGEVIMMKIGISPVSEENALSNIAAEIPVWNFKQVVDKAYASWNKELGRVSVVTKDKHQLRAFYTALYHTFTSPVLFNDHNGDYRGTDKEVYKNPGFNNYTVFSLWDTYRAAHPLYTLVQPGRVSDMVQSMLAIYRQQGKLPIWPLMGCETDCMVGYPAVPVVADAIFKGFKGIDPQLALEAMKGSSMRDDYGMNYIKAKGYIPADKEKESVSKALEYALSDWAIAQLAQKLGKQSDYEYYAKRAKAYTEYFDPKTGFMRPKLDNGKFREPLDPFRSIHEWGDYTEGNAWQYTWLVPQDVEGLISLFGGEKPFVQKLDSLFIVQGDMGDNASPDISGLIGQYAHGNEPSHHIAYFYAYAGQQWKTAEKIRYILENRYFDKPAGLSGNEDCGQMSAWYVLSSLGFYQVNPASGCFVFGSPLFDRASLVLPAGKRFTINVRKPGTTNIYIQSVKLNGKPYSHSFITYKEIIDGGTLEFVMGDQPNKDFGAKPEDRPQSRVF</sequence>
<evidence type="ECO:0000313" key="8">
    <source>
        <dbReference type="Proteomes" id="UP000076586"/>
    </source>
</evidence>
<dbReference type="Proteomes" id="UP000076586">
    <property type="component" value="Unassembled WGS sequence"/>
</dbReference>
<feature type="chain" id="PRO_5007905169" evidence="4">
    <location>
        <begin position="23"/>
        <end position="749"/>
    </location>
</feature>
<comment type="subunit">
    <text evidence="2">Monomer.</text>
</comment>
<dbReference type="InterPro" id="IPR014718">
    <property type="entry name" value="GH-type_carb-bd"/>
</dbReference>
<dbReference type="GO" id="GO:0006516">
    <property type="term" value="P:glycoprotein catabolic process"/>
    <property type="evidence" value="ECO:0007669"/>
    <property type="project" value="TreeGrafter"/>
</dbReference>
<dbReference type="Pfam" id="PF07971">
    <property type="entry name" value="Glyco_hydro_92"/>
    <property type="match status" value="1"/>
</dbReference>